<sequence>MDAAAPDLEIDVRPQIAWEVVSQTPEDEKIYQALEKVKGNFNLWTQHFASEPAGWPQKSIEIWSVGQTLHPKSLSAYGLSERTDPDLKQRLERAITNYLFQEAGGGLEKWTGDKLEEIDMGIADKETTSLAKTAVIYYPELQKKFSKINL</sequence>
<protein>
    <submittedName>
        <fullName evidence="1">Uncharacterized protein</fullName>
    </submittedName>
</protein>
<gene>
    <name evidence="1" type="ORF">A3D01_04130</name>
</gene>
<dbReference type="EMBL" id="MGGR01000003">
    <property type="protein sequence ID" value="OGM34686.1"/>
    <property type="molecule type" value="Genomic_DNA"/>
</dbReference>
<dbReference type="Proteomes" id="UP000177169">
    <property type="component" value="Unassembled WGS sequence"/>
</dbReference>
<comment type="caution">
    <text evidence="1">The sequence shown here is derived from an EMBL/GenBank/DDBJ whole genome shotgun (WGS) entry which is preliminary data.</text>
</comment>
<dbReference type="STRING" id="1802505.A3D01_04130"/>
<evidence type="ECO:0000313" key="1">
    <source>
        <dbReference type="EMBL" id="OGM34686.1"/>
    </source>
</evidence>
<evidence type="ECO:0000313" key="2">
    <source>
        <dbReference type="Proteomes" id="UP000177169"/>
    </source>
</evidence>
<dbReference type="AlphaFoldDB" id="A0A1F7Z4X6"/>
<name>A0A1F7Z4X6_9BACT</name>
<accession>A0A1F7Z4X6</accession>
<proteinExistence type="predicted"/>
<reference evidence="1 2" key="1">
    <citation type="journal article" date="2016" name="Nat. Commun.">
        <title>Thousands of microbial genomes shed light on interconnected biogeochemical processes in an aquifer system.</title>
        <authorList>
            <person name="Anantharaman K."/>
            <person name="Brown C.T."/>
            <person name="Hug L.A."/>
            <person name="Sharon I."/>
            <person name="Castelle C.J."/>
            <person name="Probst A.J."/>
            <person name="Thomas B.C."/>
            <person name="Singh A."/>
            <person name="Wilkins M.J."/>
            <person name="Karaoz U."/>
            <person name="Brodie E.L."/>
            <person name="Williams K.H."/>
            <person name="Hubbard S.S."/>
            <person name="Banfield J.F."/>
        </authorList>
    </citation>
    <scope>NUCLEOTIDE SEQUENCE [LARGE SCALE GENOMIC DNA]</scope>
</reference>
<organism evidence="1 2">
    <name type="scientific">Candidatus Woesebacteria bacterium RIFCSPHIGHO2_02_FULL_39_13</name>
    <dbReference type="NCBI Taxonomy" id="1802505"/>
    <lineage>
        <taxon>Bacteria</taxon>
        <taxon>Candidatus Woeseibacteriota</taxon>
    </lineage>
</organism>